<organism evidence="4 5">
    <name type="scientific">candidate division MSBL1 archaeon SCGC-AAA259E19</name>
    <dbReference type="NCBI Taxonomy" id="1698264"/>
    <lineage>
        <taxon>Archaea</taxon>
        <taxon>Methanobacteriati</taxon>
        <taxon>Methanobacteriota</taxon>
        <taxon>candidate division MSBL1</taxon>
    </lineage>
</organism>
<comment type="caution">
    <text evidence="4">The sequence shown here is derived from an EMBL/GenBank/DDBJ whole genome shotgun (WGS) entry which is preliminary data.</text>
</comment>
<evidence type="ECO:0000313" key="4">
    <source>
        <dbReference type="EMBL" id="KXA95695.1"/>
    </source>
</evidence>
<name>A0A133UNB0_9EURY</name>
<keyword evidence="4" id="KW-0012">Acyltransferase</keyword>
<dbReference type="CDD" id="cd00829">
    <property type="entry name" value="SCP-x_thiolase"/>
    <property type="match status" value="1"/>
</dbReference>
<dbReference type="EC" id="2.3.1.9" evidence="4"/>
<reference evidence="4 5" key="1">
    <citation type="journal article" date="2016" name="Sci. Rep.">
        <title>Metabolic traits of an uncultured archaeal lineage -MSBL1- from brine pools of the Red Sea.</title>
        <authorList>
            <person name="Mwirichia R."/>
            <person name="Alam I."/>
            <person name="Rashid M."/>
            <person name="Vinu M."/>
            <person name="Ba-Alawi W."/>
            <person name="Anthony Kamau A."/>
            <person name="Kamanda Ngugi D."/>
            <person name="Goker M."/>
            <person name="Klenk H.P."/>
            <person name="Bajic V."/>
            <person name="Stingl U."/>
        </authorList>
    </citation>
    <scope>NUCLEOTIDE SEQUENCE [LARGE SCALE GENOMIC DNA]</scope>
    <source>
        <strain evidence="4">SCGC-AAA259E19</strain>
    </source>
</reference>
<dbReference type="GO" id="GO:0003985">
    <property type="term" value="F:acetyl-CoA C-acetyltransferase activity"/>
    <property type="evidence" value="ECO:0007669"/>
    <property type="project" value="UniProtKB-EC"/>
</dbReference>
<dbReference type="PIRSF" id="PIRSF000429">
    <property type="entry name" value="Ac-CoA_Ac_transf"/>
    <property type="match status" value="1"/>
</dbReference>
<accession>A0A133UNB0</accession>
<dbReference type="PANTHER" id="PTHR42870">
    <property type="entry name" value="ACETYL-COA C-ACETYLTRANSFERASE"/>
    <property type="match status" value="1"/>
</dbReference>
<keyword evidence="5" id="KW-1185">Reference proteome</keyword>
<dbReference type="InterPro" id="IPR055140">
    <property type="entry name" value="Thiolase_C_2"/>
</dbReference>
<keyword evidence="1" id="KW-0414">Isoprene biosynthesis</keyword>
<feature type="domain" description="Thiolase N-terminal" evidence="2">
    <location>
        <begin position="4"/>
        <end position="222"/>
    </location>
</feature>
<dbReference type="PATRIC" id="fig|1698264.3.peg.1738"/>
<dbReference type="SUPFAM" id="SSF53901">
    <property type="entry name" value="Thiolase-like"/>
    <property type="match status" value="2"/>
</dbReference>
<evidence type="ECO:0000259" key="2">
    <source>
        <dbReference type="Pfam" id="PF00108"/>
    </source>
</evidence>
<dbReference type="InterPro" id="IPR002155">
    <property type="entry name" value="Thiolase"/>
</dbReference>
<dbReference type="NCBIfam" id="NF004720">
    <property type="entry name" value="PRK06064.1"/>
    <property type="match status" value="1"/>
</dbReference>
<dbReference type="Proteomes" id="UP000070284">
    <property type="component" value="Unassembled WGS sequence"/>
</dbReference>
<feature type="domain" description="Thiolase C-terminal" evidence="3">
    <location>
        <begin position="240"/>
        <end position="385"/>
    </location>
</feature>
<evidence type="ECO:0000259" key="3">
    <source>
        <dbReference type="Pfam" id="PF22691"/>
    </source>
</evidence>
<dbReference type="AlphaFoldDB" id="A0A133UNB0"/>
<dbReference type="InterPro" id="IPR020616">
    <property type="entry name" value="Thiolase_N"/>
</dbReference>
<gene>
    <name evidence="4" type="ORF">AKJ65_01015</name>
</gene>
<sequence>MRDVAIVGIGITKFGELWDTSFRDLFVDAGGRALKDAGMDGNEIDAMYVGNMSAGQFIQQEHVASLIADHAGLVPIPCTRVEAACASGGLALRQAFIAVTSGIHDIVAVGGIEKMTDILSDQTTGALVTAADKEWEGYVGTTFPGLYGLMARRHMHKFGTTEEQMAQVAVKNHKNGALNPRAQYQREITVEQVLNSPIVTEPLNLFDCSPITDGSAAVILAPANKARKYTDTLILISGSGQASGTLSLHDRESLTEIPTTIQSARTAYEMADVGPKDIDLAEVHDCFTIAEIMAIEDLGFCEKGEGGSLAEDGKTALNGEIPINTSGGLKSKGHPVGATGIAQAVEVVSQLRGDSGKRQVDGAEIGLTHNIGGSGGTGVVHILERGD</sequence>
<dbReference type="Pfam" id="PF00108">
    <property type="entry name" value="Thiolase_N"/>
    <property type="match status" value="1"/>
</dbReference>
<keyword evidence="4" id="KW-0808">Transferase</keyword>
<dbReference type="GO" id="GO:0008299">
    <property type="term" value="P:isoprenoid biosynthetic process"/>
    <property type="evidence" value="ECO:0007669"/>
    <property type="project" value="UniProtKB-KW"/>
</dbReference>
<dbReference type="EMBL" id="LHXO01000008">
    <property type="protein sequence ID" value="KXA95695.1"/>
    <property type="molecule type" value="Genomic_DNA"/>
</dbReference>
<dbReference type="Gene3D" id="3.40.47.10">
    <property type="match status" value="1"/>
</dbReference>
<dbReference type="InterPro" id="IPR016039">
    <property type="entry name" value="Thiolase-like"/>
</dbReference>
<dbReference type="PANTHER" id="PTHR42870:SF6">
    <property type="entry name" value="ACETYL-COA C-ACYLTRANSFERASE"/>
    <property type="match status" value="1"/>
</dbReference>
<protein>
    <submittedName>
        <fullName evidence="4">Acetyl-CoA acetyltransferase</fullName>
        <ecNumber evidence="4">2.3.1.9</ecNumber>
    </submittedName>
</protein>
<evidence type="ECO:0000313" key="5">
    <source>
        <dbReference type="Proteomes" id="UP000070284"/>
    </source>
</evidence>
<evidence type="ECO:0000256" key="1">
    <source>
        <dbReference type="ARBA" id="ARBA00023229"/>
    </source>
</evidence>
<proteinExistence type="predicted"/>
<dbReference type="Pfam" id="PF22691">
    <property type="entry name" value="Thiolase_C_1"/>
    <property type="match status" value="1"/>
</dbReference>